<feature type="region of interest" description="Disordered" evidence="1">
    <location>
        <begin position="29"/>
        <end position="58"/>
    </location>
</feature>
<evidence type="ECO:0000313" key="2">
    <source>
        <dbReference type="EMBL" id="CAF4294170.1"/>
    </source>
</evidence>
<protein>
    <submittedName>
        <fullName evidence="2">Uncharacterized protein</fullName>
    </submittedName>
</protein>
<dbReference type="Proteomes" id="UP000663874">
    <property type="component" value="Unassembled WGS sequence"/>
</dbReference>
<dbReference type="EMBL" id="CAJOBE010031760">
    <property type="protein sequence ID" value="CAF4294170.1"/>
    <property type="molecule type" value="Genomic_DNA"/>
</dbReference>
<sequence length="79" mass="8960">KSNDNELLERVASDLVETVLTDILHLQNLDHDDDKNSGVRELSEDENGLRELDENDMNDTNEFIVFATKPGISDDDEQT</sequence>
<feature type="compositionally biased region" description="Basic and acidic residues" evidence="1">
    <location>
        <begin position="29"/>
        <end position="52"/>
    </location>
</feature>
<evidence type="ECO:0000256" key="1">
    <source>
        <dbReference type="SAM" id="MobiDB-lite"/>
    </source>
</evidence>
<dbReference type="AlphaFoldDB" id="A0A820HIV9"/>
<feature type="non-terminal residue" evidence="2">
    <location>
        <position position="1"/>
    </location>
</feature>
<gene>
    <name evidence="2" type="ORF">FNK824_LOCUS40387</name>
</gene>
<name>A0A820HIV9_9BILA</name>
<proteinExistence type="predicted"/>
<organism evidence="2 3">
    <name type="scientific">Rotaria sordida</name>
    <dbReference type="NCBI Taxonomy" id="392033"/>
    <lineage>
        <taxon>Eukaryota</taxon>
        <taxon>Metazoa</taxon>
        <taxon>Spiralia</taxon>
        <taxon>Gnathifera</taxon>
        <taxon>Rotifera</taxon>
        <taxon>Eurotatoria</taxon>
        <taxon>Bdelloidea</taxon>
        <taxon>Philodinida</taxon>
        <taxon>Philodinidae</taxon>
        <taxon>Rotaria</taxon>
    </lineage>
</organism>
<comment type="caution">
    <text evidence="2">The sequence shown here is derived from an EMBL/GenBank/DDBJ whole genome shotgun (WGS) entry which is preliminary data.</text>
</comment>
<evidence type="ECO:0000313" key="3">
    <source>
        <dbReference type="Proteomes" id="UP000663874"/>
    </source>
</evidence>
<reference evidence="2" key="1">
    <citation type="submission" date="2021-02" db="EMBL/GenBank/DDBJ databases">
        <authorList>
            <person name="Nowell W R."/>
        </authorList>
    </citation>
    <scope>NUCLEOTIDE SEQUENCE</scope>
</reference>
<accession>A0A820HIV9</accession>